<dbReference type="SUPFAM" id="SSF52161">
    <property type="entry name" value="Ribosomal protein L13"/>
    <property type="match status" value="1"/>
</dbReference>
<dbReference type="PANTHER" id="PTHR11545:SF3">
    <property type="entry name" value="LARGE RIBOSOMAL SUBUNIT PROTEIN UL13"/>
    <property type="match status" value="1"/>
</dbReference>
<dbReference type="GO" id="GO:0006412">
    <property type="term" value="P:translation"/>
    <property type="evidence" value="ECO:0007669"/>
    <property type="project" value="UniProtKB-UniRule"/>
</dbReference>
<dbReference type="InterPro" id="IPR023563">
    <property type="entry name" value="Ribosomal_uL13_CS"/>
</dbReference>
<dbReference type="GO" id="GO:0017148">
    <property type="term" value="P:negative regulation of translation"/>
    <property type="evidence" value="ECO:0007669"/>
    <property type="project" value="TreeGrafter"/>
</dbReference>
<dbReference type="InterPro" id="IPR005822">
    <property type="entry name" value="Ribosomal_uL13"/>
</dbReference>
<dbReference type="STRING" id="1184251.TCELL_0532"/>
<dbReference type="Gene3D" id="3.90.1180.10">
    <property type="entry name" value="Ribosomal protein L13"/>
    <property type="match status" value="1"/>
</dbReference>
<dbReference type="InterPro" id="IPR005755">
    <property type="entry name" value="Ribosomal_uL13_euk/arc"/>
</dbReference>
<evidence type="ECO:0000256" key="5">
    <source>
        <dbReference type="RuleBase" id="RU003877"/>
    </source>
</evidence>
<dbReference type="HOGENOM" id="CLU_076922_1_0_2"/>
<dbReference type="KEGG" id="thg:TCELL_0532"/>
<comment type="subunit">
    <text evidence="4">Part of the 50S ribosomal subunit.</text>
</comment>
<dbReference type="GO" id="GO:0022625">
    <property type="term" value="C:cytosolic large ribosomal subunit"/>
    <property type="evidence" value="ECO:0007669"/>
    <property type="project" value="UniProtKB-UniRule"/>
</dbReference>
<dbReference type="Proteomes" id="UP000005270">
    <property type="component" value="Chromosome"/>
</dbReference>
<dbReference type="RefSeq" id="WP_014737207.1">
    <property type="nucleotide sequence ID" value="NC_017954.1"/>
</dbReference>
<comment type="similarity">
    <text evidence="1 4 5">Belongs to the universal ribosomal protein uL13 family.</text>
</comment>
<name>I3TDW9_THEC1</name>
<proteinExistence type="inferred from homology"/>
<organism evidence="6 7">
    <name type="scientific">Thermogladius calderae (strain DSM 22663 / VKM B-2946 / 1633)</name>
    <dbReference type="NCBI Taxonomy" id="1184251"/>
    <lineage>
        <taxon>Archaea</taxon>
        <taxon>Thermoproteota</taxon>
        <taxon>Thermoprotei</taxon>
        <taxon>Desulfurococcales</taxon>
        <taxon>Desulfurococcaceae</taxon>
        <taxon>Thermogladius</taxon>
    </lineage>
</organism>
<evidence type="ECO:0000256" key="1">
    <source>
        <dbReference type="ARBA" id="ARBA00006227"/>
    </source>
</evidence>
<dbReference type="NCBIfam" id="NF005004">
    <property type="entry name" value="PRK06394.1"/>
    <property type="match status" value="1"/>
</dbReference>
<keyword evidence="3 4" id="KW-0687">Ribonucleoprotein</keyword>
<reference evidence="6 7" key="1">
    <citation type="journal article" date="2012" name="J. Bacteriol.">
        <title>Complete genome sequence of the hyperthermophilic cellulolytic Crenarchaeon 'Thermogladius cellulolyticus' 1633.</title>
        <authorList>
            <person name="Mardanov A.V."/>
            <person name="Kochetkova T.V."/>
            <person name="Beletsky A.V."/>
            <person name="Bonch-Osmolovskaya E.A."/>
            <person name="Ravin N.V."/>
            <person name="Skryabin K.G."/>
        </authorList>
    </citation>
    <scope>NUCLEOTIDE SEQUENCE [LARGE SCALE GENOMIC DNA]</scope>
    <source>
        <strain evidence="7">DSM 22663 / VKM B-2946 / 1633</strain>
    </source>
</reference>
<dbReference type="AlphaFoldDB" id="I3TDW9"/>
<dbReference type="GO" id="GO:0003735">
    <property type="term" value="F:structural constituent of ribosome"/>
    <property type="evidence" value="ECO:0007669"/>
    <property type="project" value="UniProtKB-UniRule"/>
</dbReference>
<gene>
    <name evidence="4" type="primary">rpl13</name>
    <name evidence="6" type="ordered locus">TCELL_0532</name>
</gene>
<keyword evidence="2 4" id="KW-0689">Ribosomal protein</keyword>
<evidence type="ECO:0000313" key="6">
    <source>
        <dbReference type="EMBL" id="AFK50957.1"/>
    </source>
</evidence>
<dbReference type="InterPro" id="IPR036899">
    <property type="entry name" value="Ribosomal_uL13_sf"/>
</dbReference>
<dbReference type="GeneID" id="13012834"/>
<dbReference type="NCBIfam" id="TIGR01077">
    <property type="entry name" value="L13_A_E"/>
    <property type="match status" value="1"/>
</dbReference>
<dbReference type="Pfam" id="PF00572">
    <property type="entry name" value="Ribosomal_L13"/>
    <property type="match status" value="1"/>
</dbReference>
<evidence type="ECO:0000256" key="2">
    <source>
        <dbReference type="ARBA" id="ARBA00022980"/>
    </source>
</evidence>
<evidence type="ECO:0000256" key="3">
    <source>
        <dbReference type="ARBA" id="ARBA00023274"/>
    </source>
</evidence>
<dbReference type="eggNOG" id="arCOG04242">
    <property type="taxonomic scope" value="Archaea"/>
</dbReference>
<dbReference type="EMBL" id="CP003531">
    <property type="protein sequence ID" value="AFK50957.1"/>
    <property type="molecule type" value="Genomic_DNA"/>
</dbReference>
<sequence length="156" mass="17201">MGEGKTAEKDKVLVVDASGLILGRMASIIAKKLLEGYKVYVVNAEKAVLSGEGRRVVEGYKLLLNVRTHYNPEKSGIRRPRTPVGIVKRAVRGMLPMDKPKGRLAFRNLRVFVGLPKELQGQNVVRFEEADANRLSGRFVTVAEVAKSLGWRGGTE</sequence>
<dbReference type="PROSITE" id="PS00783">
    <property type="entry name" value="RIBOSOMAL_L13"/>
    <property type="match status" value="1"/>
</dbReference>
<dbReference type="OrthoDB" id="7668at2157"/>
<dbReference type="InParanoid" id="I3TDW9"/>
<protein>
    <recommendedName>
        <fullName evidence="4">Large ribosomal subunit protein uL13</fullName>
    </recommendedName>
</protein>
<dbReference type="GO" id="GO:0003729">
    <property type="term" value="F:mRNA binding"/>
    <property type="evidence" value="ECO:0007669"/>
    <property type="project" value="TreeGrafter"/>
</dbReference>
<dbReference type="InterPro" id="IPR005823">
    <property type="entry name" value="Ribosomal_uL13_bac-type"/>
</dbReference>
<keyword evidence="7" id="KW-1185">Reference proteome</keyword>
<evidence type="ECO:0000313" key="7">
    <source>
        <dbReference type="Proteomes" id="UP000005270"/>
    </source>
</evidence>
<accession>I3TDW9</accession>
<comment type="function">
    <text evidence="4">This protein is one of the early assembly proteins of the 50S ribosomal subunit, although it is not seen to bind rRNA by itself. It is important during the early stages of 50S assembly.</text>
</comment>
<dbReference type="FunCoup" id="I3TDW9">
    <property type="interactions" value="141"/>
</dbReference>
<dbReference type="HAMAP" id="MF_01366">
    <property type="entry name" value="Ribosomal_uL13"/>
    <property type="match status" value="1"/>
</dbReference>
<evidence type="ECO:0000256" key="4">
    <source>
        <dbReference type="HAMAP-Rule" id="MF_01366"/>
    </source>
</evidence>
<dbReference type="PIRSF" id="PIRSF002181">
    <property type="entry name" value="Ribosomal_L13"/>
    <property type="match status" value="1"/>
</dbReference>
<dbReference type="PANTHER" id="PTHR11545">
    <property type="entry name" value="RIBOSOMAL PROTEIN L13"/>
    <property type="match status" value="1"/>
</dbReference>
<dbReference type="CDD" id="cd00392">
    <property type="entry name" value="Ribosomal_L13"/>
    <property type="match status" value="1"/>
</dbReference>